<dbReference type="GO" id="GO:0003676">
    <property type="term" value="F:nucleic acid binding"/>
    <property type="evidence" value="ECO:0007669"/>
    <property type="project" value="InterPro"/>
</dbReference>
<dbReference type="Gene3D" id="3.30.420.10">
    <property type="entry name" value="Ribonuclease H-like superfamily/Ribonuclease H"/>
    <property type="match status" value="1"/>
</dbReference>
<dbReference type="GO" id="GO:0015074">
    <property type="term" value="P:DNA integration"/>
    <property type="evidence" value="ECO:0007669"/>
    <property type="project" value="UniProtKB-KW"/>
</dbReference>
<name>A0A2P4X5C8_9STRA</name>
<comment type="caution">
    <text evidence="10">The sequence shown here is derived from an EMBL/GenBank/DDBJ whole genome shotgun (WGS) entry which is preliminary data.</text>
</comment>
<dbReference type="GO" id="GO:0016787">
    <property type="term" value="F:hydrolase activity"/>
    <property type="evidence" value="ECO:0007669"/>
    <property type="project" value="UniProtKB-KW"/>
</dbReference>
<evidence type="ECO:0000256" key="2">
    <source>
        <dbReference type="ARBA" id="ARBA00022723"/>
    </source>
</evidence>
<evidence type="ECO:0000256" key="4">
    <source>
        <dbReference type="ARBA" id="ARBA00022801"/>
    </source>
</evidence>
<dbReference type="EMBL" id="NCKW01016833">
    <property type="protein sequence ID" value="POM60746.1"/>
    <property type="molecule type" value="Genomic_DNA"/>
</dbReference>
<protein>
    <submittedName>
        <fullName evidence="10">Polyprotein</fullName>
    </submittedName>
</protein>
<keyword evidence="4" id="KW-0378">Hydrolase</keyword>
<keyword evidence="11" id="KW-1185">Reference proteome</keyword>
<gene>
    <name evidence="10" type="ORF">PHPALM_30361</name>
</gene>
<dbReference type="GO" id="GO:0003887">
    <property type="term" value="F:DNA-directed DNA polymerase activity"/>
    <property type="evidence" value="ECO:0007669"/>
    <property type="project" value="UniProtKB-KW"/>
</dbReference>
<dbReference type="PANTHER" id="PTHR42648:SF11">
    <property type="entry name" value="TRANSPOSON TY4-P GAG-POL POLYPROTEIN"/>
    <property type="match status" value="1"/>
</dbReference>
<keyword evidence="6" id="KW-0229">DNA integration</keyword>
<evidence type="ECO:0000313" key="11">
    <source>
        <dbReference type="Proteomes" id="UP000237271"/>
    </source>
</evidence>
<dbReference type="GO" id="GO:0004519">
    <property type="term" value="F:endonuclease activity"/>
    <property type="evidence" value="ECO:0007669"/>
    <property type="project" value="UniProtKB-KW"/>
</dbReference>
<keyword evidence="2" id="KW-0479">Metal-binding</keyword>
<dbReference type="InterPro" id="IPR036397">
    <property type="entry name" value="RNaseH_sf"/>
</dbReference>
<sequence>MHERKPNSGEVSVAVATEDSLPTGTGPFLCYGTTENEAKGVARYVLTFVDDYSRSVVAFLLTKKSEVSSKFESFKWGQRIKFLRSDNDTKFSNKALEQICQTNDIWHQRLFRTVPSRTAWQNE</sequence>
<dbReference type="AlphaFoldDB" id="A0A2P4X5C8"/>
<organism evidence="10 11">
    <name type="scientific">Phytophthora palmivora</name>
    <dbReference type="NCBI Taxonomy" id="4796"/>
    <lineage>
        <taxon>Eukaryota</taxon>
        <taxon>Sar</taxon>
        <taxon>Stramenopiles</taxon>
        <taxon>Oomycota</taxon>
        <taxon>Peronosporomycetes</taxon>
        <taxon>Peronosporales</taxon>
        <taxon>Peronosporaceae</taxon>
        <taxon>Phytophthora</taxon>
    </lineage>
</organism>
<evidence type="ECO:0000256" key="8">
    <source>
        <dbReference type="ARBA" id="ARBA00022932"/>
    </source>
</evidence>
<dbReference type="GO" id="GO:0046872">
    <property type="term" value="F:metal ion binding"/>
    <property type="evidence" value="ECO:0007669"/>
    <property type="project" value="UniProtKB-KW"/>
</dbReference>
<dbReference type="GO" id="GO:0003964">
    <property type="term" value="F:RNA-directed DNA polymerase activity"/>
    <property type="evidence" value="ECO:0007669"/>
    <property type="project" value="UniProtKB-KW"/>
</dbReference>
<evidence type="ECO:0000256" key="7">
    <source>
        <dbReference type="ARBA" id="ARBA00022918"/>
    </source>
</evidence>
<keyword evidence="5" id="KW-0460">Magnesium</keyword>
<keyword evidence="8" id="KW-0548">Nucleotidyltransferase</keyword>
<keyword evidence="3" id="KW-0255">Endonuclease</keyword>
<dbReference type="InterPro" id="IPR039537">
    <property type="entry name" value="Retrotran_Ty1/copia-like"/>
</dbReference>
<keyword evidence="8" id="KW-0808">Transferase</keyword>
<keyword evidence="1" id="KW-0540">Nuclease</keyword>
<evidence type="ECO:0000256" key="9">
    <source>
        <dbReference type="ARBA" id="ARBA00023172"/>
    </source>
</evidence>
<evidence type="ECO:0000256" key="5">
    <source>
        <dbReference type="ARBA" id="ARBA00022842"/>
    </source>
</evidence>
<accession>A0A2P4X5C8</accession>
<dbReference type="PANTHER" id="PTHR42648">
    <property type="entry name" value="TRANSPOSASE, PUTATIVE-RELATED"/>
    <property type="match status" value="1"/>
</dbReference>
<dbReference type="InterPro" id="IPR012337">
    <property type="entry name" value="RNaseH-like_sf"/>
</dbReference>
<evidence type="ECO:0000313" key="10">
    <source>
        <dbReference type="EMBL" id="POM60746.1"/>
    </source>
</evidence>
<keyword evidence="9" id="KW-0233">DNA recombination</keyword>
<dbReference type="Proteomes" id="UP000237271">
    <property type="component" value="Unassembled WGS sequence"/>
</dbReference>
<keyword evidence="8" id="KW-0239">DNA-directed DNA polymerase</keyword>
<evidence type="ECO:0000256" key="6">
    <source>
        <dbReference type="ARBA" id="ARBA00022908"/>
    </source>
</evidence>
<evidence type="ECO:0000256" key="3">
    <source>
        <dbReference type="ARBA" id="ARBA00022759"/>
    </source>
</evidence>
<keyword evidence="7" id="KW-0695">RNA-directed DNA polymerase</keyword>
<proteinExistence type="predicted"/>
<reference evidence="10 11" key="1">
    <citation type="journal article" date="2017" name="Genome Biol. Evol.">
        <title>Phytophthora megakarya and P. palmivora, closely related causal agents of cacao black pod rot, underwent increases in genome sizes and gene numbers by different mechanisms.</title>
        <authorList>
            <person name="Ali S.S."/>
            <person name="Shao J."/>
            <person name="Lary D.J."/>
            <person name="Kronmiller B."/>
            <person name="Shen D."/>
            <person name="Strem M.D."/>
            <person name="Amoako-Attah I."/>
            <person name="Akrofi A.Y."/>
            <person name="Begoude B.A."/>
            <person name="Ten Hoopen G.M."/>
            <person name="Coulibaly K."/>
            <person name="Kebe B.I."/>
            <person name="Melnick R.L."/>
            <person name="Guiltinan M.J."/>
            <person name="Tyler B.M."/>
            <person name="Meinhardt L.W."/>
            <person name="Bailey B.A."/>
        </authorList>
    </citation>
    <scope>NUCLEOTIDE SEQUENCE [LARGE SCALE GENOMIC DNA]</scope>
    <source>
        <strain evidence="11">sbr112.9</strain>
    </source>
</reference>
<dbReference type="GO" id="GO:0006310">
    <property type="term" value="P:DNA recombination"/>
    <property type="evidence" value="ECO:0007669"/>
    <property type="project" value="UniProtKB-KW"/>
</dbReference>
<evidence type="ECO:0000256" key="1">
    <source>
        <dbReference type="ARBA" id="ARBA00022722"/>
    </source>
</evidence>
<dbReference type="SUPFAM" id="SSF53098">
    <property type="entry name" value="Ribonuclease H-like"/>
    <property type="match status" value="1"/>
</dbReference>